<dbReference type="PRINTS" id="PR01549">
    <property type="entry name" value="AUTOINDCRSYN"/>
</dbReference>
<dbReference type="PANTHER" id="PTHR39322:SF1">
    <property type="entry name" value="ISOVALERYL-HOMOSERINE LACTONE SYNTHASE"/>
    <property type="match status" value="1"/>
</dbReference>
<protein>
    <recommendedName>
        <fullName evidence="6">Acyl-homoserine-lactone synthase</fullName>
        <ecNumber evidence="6">2.3.1.184</ecNumber>
    </recommendedName>
    <alternativeName>
        <fullName evidence="6">Autoinducer synthesis protein</fullName>
    </alternativeName>
</protein>
<dbReference type="Pfam" id="PF00765">
    <property type="entry name" value="Autoind_synth"/>
    <property type="match status" value="1"/>
</dbReference>
<dbReference type="GO" id="GO:0061579">
    <property type="term" value="F:N-acyl homoserine lactone synthase activity"/>
    <property type="evidence" value="ECO:0007669"/>
    <property type="project" value="UniProtKB-UniRule"/>
</dbReference>
<reference evidence="7" key="2">
    <citation type="journal article" date="2023" name="Syst. Appl. Microbiol.">
        <title>Govania unica gen. nov., sp. nov., a rare biosphere bacterium that represents a novel family in the class Alphaproteobacteria.</title>
        <authorList>
            <person name="Vandamme P."/>
            <person name="Peeters C."/>
            <person name="Hettiarachchi A."/>
            <person name="Cnockaert M."/>
            <person name="Carlier A."/>
        </authorList>
    </citation>
    <scope>NUCLEOTIDE SEQUENCE</scope>
    <source>
        <strain evidence="7">LMG 31809</strain>
    </source>
</reference>
<gene>
    <name evidence="7" type="ORF">NYP16_06925</name>
</gene>
<comment type="caution">
    <text evidence="7">The sequence shown here is derived from an EMBL/GenBank/DDBJ whole genome shotgun (WGS) entry which is preliminary data.</text>
</comment>
<keyword evidence="2 6" id="KW-0808">Transferase</keyword>
<dbReference type="AlphaFoldDB" id="A0A9X3TXB7"/>
<comment type="catalytic activity">
    <reaction evidence="6">
        <text>a fatty acyl-[ACP] + S-adenosyl-L-methionine = an N-acyl-L-homoserine lactone + S-methyl-5'-thioadenosine + holo-[ACP] + H(+)</text>
        <dbReference type="Rhea" id="RHEA:10096"/>
        <dbReference type="Rhea" id="RHEA-COMP:9685"/>
        <dbReference type="Rhea" id="RHEA-COMP:14125"/>
        <dbReference type="ChEBI" id="CHEBI:15378"/>
        <dbReference type="ChEBI" id="CHEBI:17509"/>
        <dbReference type="ChEBI" id="CHEBI:55474"/>
        <dbReference type="ChEBI" id="CHEBI:59789"/>
        <dbReference type="ChEBI" id="CHEBI:64479"/>
        <dbReference type="ChEBI" id="CHEBI:138651"/>
        <dbReference type="EC" id="2.3.1.184"/>
    </reaction>
</comment>
<evidence type="ECO:0000256" key="3">
    <source>
        <dbReference type="ARBA" id="ARBA00022691"/>
    </source>
</evidence>
<keyword evidence="7" id="KW-0012">Acyltransferase</keyword>
<dbReference type="InterPro" id="IPR016181">
    <property type="entry name" value="Acyl_CoA_acyltransferase"/>
</dbReference>
<proteinExistence type="inferred from homology"/>
<keyword evidence="8" id="KW-1185">Reference proteome</keyword>
<dbReference type="Gene3D" id="3.40.630.30">
    <property type="match status" value="1"/>
</dbReference>
<sequence>MILIVTEENRSLHERELTAMHRQRKAVFVDRLQWPLAAPGGLEIDAYDRPDSIYLLSEEPRTGMILGSARLLPTVQRHLMSDLFADLCEVSVPRGPTIWEASRFCVNPSLTMRQDRHDQLWQIIAGILEVGLLFGLDQVTFVAARALLPLTLDAGWDVRVLGRSRPDGDDEITAVAAEITPDGLKTVRDRHGIPGPVTRFRMMPDRAVA</sequence>
<dbReference type="PANTHER" id="PTHR39322">
    <property type="entry name" value="ACYL-HOMOSERINE-LACTONE SYNTHASE"/>
    <property type="match status" value="1"/>
</dbReference>
<keyword evidence="3 6" id="KW-0949">S-adenosyl-L-methionine</keyword>
<organism evidence="7 8">
    <name type="scientific">Govanella unica</name>
    <dbReference type="NCBI Taxonomy" id="2975056"/>
    <lineage>
        <taxon>Bacteria</taxon>
        <taxon>Pseudomonadati</taxon>
        <taxon>Pseudomonadota</taxon>
        <taxon>Alphaproteobacteria</taxon>
        <taxon>Emcibacterales</taxon>
        <taxon>Govanellaceae</taxon>
        <taxon>Govanella</taxon>
    </lineage>
</organism>
<reference evidence="7" key="1">
    <citation type="submission" date="2022-08" db="EMBL/GenBank/DDBJ databases">
        <authorList>
            <person name="Vandamme P."/>
            <person name="Hettiarachchi A."/>
            <person name="Peeters C."/>
            <person name="Cnockaert M."/>
            <person name="Carlier A."/>
        </authorList>
    </citation>
    <scope>NUCLEOTIDE SEQUENCE</scope>
    <source>
        <strain evidence="7">LMG 31809</strain>
    </source>
</reference>
<keyword evidence="1 5" id="KW-0673">Quorum sensing</keyword>
<evidence type="ECO:0000256" key="5">
    <source>
        <dbReference type="PROSITE-ProRule" id="PRU00533"/>
    </source>
</evidence>
<name>A0A9X3TXB7_9PROT</name>
<evidence type="ECO:0000256" key="1">
    <source>
        <dbReference type="ARBA" id="ARBA00022654"/>
    </source>
</evidence>
<evidence type="ECO:0000313" key="7">
    <source>
        <dbReference type="EMBL" id="MDA5193686.1"/>
    </source>
</evidence>
<evidence type="ECO:0000256" key="2">
    <source>
        <dbReference type="ARBA" id="ARBA00022679"/>
    </source>
</evidence>
<accession>A0A9X3TXB7</accession>
<evidence type="ECO:0000313" key="8">
    <source>
        <dbReference type="Proteomes" id="UP001141619"/>
    </source>
</evidence>
<dbReference type="RefSeq" id="WP_274943384.1">
    <property type="nucleotide sequence ID" value="NZ_JANWOI010000002.1"/>
</dbReference>
<dbReference type="EC" id="2.3.1.184" evidence="6"/>
<dbReference type="InterPro" id="IPR001690">
    <property type="entry name" value="Autoind_synthase"/>
</dbReference>
<dbReference type="SUPFAM" id="SSF55729">
    <property type="entry name" value="Acyl-CoA N-acyltransferases (Nat)"/>
    <property type="match status" value="1"/>
</dbReference>
<dbReference type="GO" id="GO:0007165">
    <property type="term" value="P:signal transduction"/>
    <property type="evidence" value="ECO:0007669"/>
    <property type="project" value="TreeGrafter"/>
</dbReference>
<evidence type="ECO:0000256" key="6">
    <source>
        <dbReference type="RuleBase" id="RU361135"/>
    </source>
</evidence>
<comment type="similarity">
    <text evidence="5 6">Belongs to the autoinducer synthase family.</text>
</comment>
<dbReference type="PROSITE" id="PS51187">
    <property type="entry name" value="AUTOINDUCER_SYNTH_2"/>
    <property type="match status" value="1"/>
</dbReference>
<dbReference type="GO" id="GO:0009372">
    <property type="term" value="P:quorum sensing"/>
    <property type="evidence" value="ECO:0007669"/>
    <property type="project" value="UniProtKB-UniRule"/>
</dbReference>
<dbReference type="Proteomes" id="UP001141619">
    <property type="component" value="Unassembled WGS sequence"/>
</dbReference>
<dbReference type="EMBL" id="JANWOI010000002">
    <property type="protein sequence ID" value="MDA5193686.1"/>
    <property type="molecule type" value="Genomic_DNA"/>
</dbReference>
<keyword evidence="4 5" id="KW-0071">Autoinducer synthesis</keyword>
<evidence type="ECO:0000256" key="4">
    <source>
        <dbReference type="ARBA" id="ARBA00022929"/>
    </source>
</evidence>